<proteinExistence type="predicted"/>
<gene>
    <name evidence="2" type="ORF">GCG54_00015418</name>
</gene>
<name>A0A8H4C9R6_COLGL</name>
<evidence type="ECO:0000259" key="1">
    <source>
        <dbReference type="Pfam" id="PF20938"/>
    </source>
</evidence>
<dbReference type="AlphaFoldDB" id="A0A8H4C9R6"/>
<feature type="domain" description="DUF2264" evidence="1">
    <location>
        <begin position="26"/>
        <end position="211"/>
    </location>
</feature>
<dbReference type="Pfam" id="PF20938">
    <property type="entry name" value="DUF2264_C"/>
    <property type="match status" value="1"/>
</dbReference>
<dbReference type="PANTHER" id="PTHR35339">
    <property type="entry name" value="LINALOOL DEHYDRATASE_ISOMERASE DOMAIN-CONTAINING PROTEIN"/>
    <property type="match status" value="1"/>
</dbReference>
<organism evidence="2 3">
    <name type="scientific">Colletotrichum gloeosporioides</name>
    <name type="common">Anthracnose fungus</name>
    <name type="synonym">Glomerella cingulata</name>
    <dbReference type="NCBI Taxonomy" id="474922"/>
    <lineage>
        <taxon>Eukaryota</taxon>
        <taxon>Fungi</taxon>
        <taxon>Dikarya</taxon>
        <taxon>Ascomycota</taxon>
        <taxon>Pezizomycotina</taxon>
        <taxon>Sordariomycetes</taxon>
        <taxon>Hypocreomycetidae</taxon>
        <taxon>Glomerellales</taxon>
        <taxon>Glomerellaceae</taxon>
        <taxon>Colletotrichum</taxon>
        <taxon>Colletotrichum gloeosporioides species complex</taxon>
    </lineage>
</organism>
<dbReference type="GeneID" id="69022521"/>
<feature type="non-terminal residue" evidence="2">
    <location>
        <position position="1"/>
    </location>
</feature>
<accession>A0A8H4C9R6</accession>
<keyword evidence="3" id="KW-1185">Reference proteome</keyword>
<comment type="caution">
    <text evidence="2">The sequence shown here is derived from an EMBL/GenBank/DDBJ whole genome shotgun (WGS) entry which is preliminary data.</text>
</comment>
<sequence length="229" mass="25313">AGKYKCGDITYRTAVVHGKANEEVVLATVEWFLWADRSVTVTTTLLPPTYRWPDWHVRVHHIKAAGPLSRLFTAEGGFAINSRQQRNTRNLLEMADDDFDDTCELGQEEMIIIGANSLLILGESGASGISADVISSAPMSTKFSPLKPEANTNIMTQRSLIPMIESNIISLGQTDDVVIVTKVFAISSNAYLVRSGQARSLKQRWADQPSIRLMDTPDQTQISEDFISL</sequence>
<reference evidence="2" key="1">
    <citation type="journal article" date="2020" name="Phytopathology">
        <title>Genome sequence and comparative analysis of Colletotrichum gloeosporioides isolated from Liriodendron leaves.</title>
        <authorList>
            <person name="Fu F.F."/>
            <person name="Hao Z."/>
            <person name="Wang P."/>
            <person name="Lu Y."/>
            <person name="Xue L.J."/>
            <person name="Wei G."/>
            <person name="Tian Y."/>
            <person name="Baishi H."/>
            <person name="Xu H."/>
            <person name="Shi J."/>
            <person name="Cheng T."/>
            <person name="Wang G."/>
            <person name="Yi Y."/>
            <person name="Chen J."/>
        </authorList>
    </citation>
    <scope>NUCLEOTIDE SEQUENCE</scope>
    <source>
        <strain evidence="2">Lc1</strain>
    </source>
</reference>
<dbReference type="RefSeq" id="XP_045259200.1">
    <property type="nucleotide sequence ID" value="XM_045415202.1"/>
</dbReference>
<reference evidence="2" key="2">
    <citation type="submission" date="2020-03" db="EMBL/GenBank/DDBJ databases">
        <authorList>
            <person name="Fu F.-F."/>
            <person name="Chen J."/>
        </authorList>
    </citation>
    <scope>NUCLEOTIDE SEQUENCE</scope>
    <source>
        <strain evidence="2">Lc1</strain>
    </source>
</reference>
<dbReference type="InterPro" id="IPR049237">
    <property type="entry name" value="DUF2264_C"/>
</dbReference>
<dbReference type="PANTHER" id="PTHR35339:SF2">
    <property type="entry name" value="DUF2264 DOMAIN-CONTAINING PROTEIN-RELATED"/>
    <property type="match status" value="1"/>
</dbReference>
<evidence type="ECO:0000313" key="3">
    <source>
        <dbReference type="Proteomes" id="UP000613401"/>
    </source>
</evidence>
<dbReference type="PIRSF" id="PIRSF014753">
    <property type="entry name" value="UCP014753"/>
    <property type="match status" value="1"/>
</dbReference>
<dbReference type="EMBL" id="WVTB01000079">
    <property type="protein sequence ID" value="KAF3800040.1"/>
    <property type="molecule type" value="Genomic_DNA"/>
</dbReference>
<dbReference type="InterPro" id="IPR016624">
    <property type="entry name" value="UCP014753"/>
</dbReference>
<dbReference type="Proteomes" id="UP000613401">
    <property type="component" value="Unassembled WGS sequence"/>
</dbReference>
<protein>
    <recommendedName>
        <fullName evidence="1">DUF2264 domain-containing protein</fullName>
    </recommendedName>
</protein>
<evidence type="ECO:0000313" key="2">
    <source>
        <dbReference type="EMBL" id="KAF3800040.1"/>
    </source>
</evidence>